<sequence>MQRITAVDPAPRATKRAWLYTRNPSWEFRSLSRREVPICSTVRGGSTNLLEYWPGVKTPGLLRFTRFYLRTAKSRSGEKEFHSNTHRSLHTPSAPWRRISFGVPVVVARLSEFGAMGRRRHFSLMDWKRRCPLSSSSTGIRIYPASSRAINWSSGTRYPWLRSLRIGALGV</sequence>
<organism evidence="1">
    <name type="scientific">marine metagenome</name>
    <dbReference type="NCBI Taxonomy" id="408172"/>
    <lineage>
        <taxon>unclassified sequences</taxon>
        <taxon>metagenomes</taxon>
        <taxon>ecological metagenomes</taxon>
    </lineage>
</organism>
<dbReference type="EMBL" id="UINC01001645">
    <property type="protein sequence ID" value="SUZ85648.1"/>
    <property type="molecule type" value="Genomic_DNA"/>
</dbReference>
<name>A0A381R474_9ZZZZ</name>
<proteinExistence type="predicted"/>
<reference evidence="1" key="1">
    <citation type="submission" date="2018-05" db="EMBL/GenBank/DDBJ databases">
        <authorList>
            <person name="Lanie J.A."/>
            <person name="Ng W.-L."/>
            <person name="Kazmierczak K.M."/>
            <person name="Andrzejewski T.M."/>
            <person name="Davidsen T.M."/>
            <person name="Wayne K.J."/>
            <person name="Tettelin H."/>
            <person name="Glass J.I."/>
            <person name="Rusch D."/>
            <person name="Podicherti R."/>
            <person name="Tsui H.-C.T."/>
            <person name="Winkler M.E."/>
        </authorList>
    </citation>
    <scope>NUCLEOTIDE SEQUENCE</scope>
</reference>
<accession>A0A381R474</accession>
<protein>
    <submittedName>
        <fullName evidence="1">Uncharacterized protein</fullName>
    </submittedName>
</protein>
<evidence type="ECO:0000313" key="1">
    <source>
        <dbReference type="EMBL" id="SUZ85648.1"/>
    </source>
</evidence>
<gene>
    <name evidence="1" type="ORF">METZ01_LOCUS38502</name>
</gene>
<dbReference type="AlphaFoldDB" id="A0A381R474"/>